<evidence type="ECO:0000313" key="4">
    <source>
        <dbReference type="Proteomes" id="UP000235145"/>
    </source>
</evidence>
<name>A0A9R1VBG7_LACSA</name>
<dbReference type="InterPro" id="IPR001584">
    <property type="entry name" value="Integrase_cat-core"/>
</dbReference>
<comment type="caution">
    <text evidence="3">The sequence shown here is derived from an EMBL/GenBank/DDBJ whole genome shotgun (WGS) entry which is preliminary data.</text>
</comment>
<dbReference type="PROSITE" id="PS50994">
    <property type="entry name" value="INTEGRASE"/>
    <property type="match status" value="1"/>
</dbReference>
<protein>
    <recommendedName>
        <fullName evidence="2">Integrase catalytic domain-containing protein</fullName>
    </recommendedName>
</protein>
<feature type="compositionally biased region" description="Basic residues" evidence="1">
    <location>
        <begin position="164"/>
        <end position="180"/>
    </location>
</feature>
<feature type="region of interest" description="Disordered" evidence="1">
    <location>
        <begin position="150"/>
        <end position="183"/>
    </location>
</feature>
<organism evidence="3 4">
    <name type="scientific">Lactuca sativa</name>
    <name type="common">Garden lettuce</name>
    <dbReference type="NCBI Taxonomy" id="4236"/>
    <lineage>
        <taxon>Eukaryota</taxon>
        <taxon>Viridiplantae</taxon>
        <taxon>Streptophyta</taxon>
        <taxon>Embryophyta</taxon>
        <taxon>Tracheophyta</taxon>
        <taxon>Spermatophyta</taxon>
        <taxon>Magnoliopsida</taxon>
        <taxon>eudicotyledons</taxon>
        <taxon>Gunneridae</taxon>
        <taxon>Pentapetalae</taxon>
        <taxon>asterids</taxon>
        <taxon>campanulids</taxon>
        <taxon>Asterales</taxon>
        <taxon>Asteraceae</taxon>
        <taxon>Cichorioideae</taxon>
        <taxon>Cichorieae</taxon>
        <taxon>Lactucinae</taxon>
        <taxon>Lactuca</taxon>
    </lineage>
</organism>
<dbReference type="PANTHER" id="PTHR42648">
    <property type="entry name" value="TRANSPOSASE, PUTATIVE-RELATED"/>
    <property type="match status" value="1"/>
</dbReference>
<accession>A0A9R1VBG7</accession>
<dbReference type="PANTHER" id="PTHR42648:SF27">
    <property type="entry name" value="RNA-DIRECTED DNA POLYMERASE"/>
    <property type="match status" value="1"/>
</dbReference>
<dbReference type="Proteomes" id="UP000235145">
    <property type="component" value="Unassembled WGS sequence"/>
</dbReference>
<dbReference type="SUPFAM" id="SSF53098">
    <property type="entry name" value="Ribonuclease H-like"/>
    <property type="match status" value="1"/>
</dbReference>
<sequence>MIIVLKQEKKDYVLENQTPDEPPALPEVAHDAWLKDVDDSLDVSYLMLASMVLDLQRDLEHYTAFEMIKHLNEMFGKQDRIERFDIMTALHTMKMEENGNSYNSFIMNYNMNGWEKPISMLHGMLKTAEKNILSKTPQVLMIREGKVKKNKGKNFKGKPQDGKGKRKKSPQNPSPRKKEKVAKDDTCFECGERNCPKYLAELKNKKVGEGPSGISIFMIEMRLFTFSSNTWVLDTSCGTHICNSLQGFRKSKELKANEMVLHVGNRARVALQAIGKFALCLASVENQLDKTIKILRSDIGGEYLSQEFQDHLRSRGIISQLTPPRTPHLNGVSKRIDRTLLDMV</sequence>
<dbReference type="GO" id="GO:0003676">
    <property type="term" value="F:nucleic acid binding"/>
    <property type="evidence" value="ECO:0007669"/>
    <property type="project" value="InterPro"/>
</dbReference>
<proteinExistence type="predicted"/>
<reference evidence="3 4" key="1">
    <citation type="journal article" date="2017" name="Nat. Commun.">
        <title>Genome assembly with in vitro proximity ligation data and whole-genome triplication in lettuce.</title>
        <authorList>
            <person name="Reyes-Chin-Wo S."/>
            <person name="Wang Z."/>
            <person name="Yang X."/>
            <person name="Kozik A."/>
            <person name="Arikit S."/>
            <person name="Song C."/>
            <person name="Xia L."/>
            <person name="Froenicke L."/>
            <person name="Lavelle D.O."/>
            <person name="Truco M.J."/>
            <person name="Xia R."/>
            <person name="Zhu S."/>
            <person name="Xu C."/>
            <person name="Xu H."/>
            <person name="Xu X."/>
            <person name="Cox K."/>
            <person name="Korf I."/>
            <person name="Meyers B.C."/>
            <person name="Michelmore R.W."/>
        </authorList>
    </citation>
    <scope>NUCLEOTIDE SEQUENCE [LARGE SCALE GENOMIC DNA]</scope>
    <source>
        <strain evidence="4">cv. Salinas</strain>
        <tissue evidence="3">Seedlings</tissue>
    </source>
</reference>
<dbReference type="EMBL" id="NBSK02000006">
    <property type="protein sequence ID" value="KAJ0201743.1"/>
    <property type="molecule type" value="Genomic_DNA"/>
</dbReference>
<evidence type="ECO:0000313" key="3">
    <source>
        <dbReference type="EMBL" id="KAJ0201743.1"/>
    </source>
</evidence>
<gene>
    <name evidence="3" type="ORF">LSAT_V11C600304420</name>
</gene>
<dbReference type="Gene3D" id="3.30.420.10">
    <property type="entry name" value="Ribonuclease H-like superfamily/Ribonuclease H"/>
    <property type="match status" value="1"/>
</dbReference>
<feature type="domain" description="Integrase catalytic" evidence="2">
    <location>
        <begin position="207"/>
        <end position="344"/>
    </location>
</feature>
<dbReference type="InterPro" id="IPR036397">
    <property type="entry name" value="RNaseH_sf"/>
</dbReference>
<dbReference type="InterPro" id="IPR012337">
    <property type="entry name" value="RNaseH-like_sf"/>
</dbReference>
<evidence type="ECO:0000259" key="2">
    <source>
        <dbReference type="PROSITE" id="PS50994"/>
    </source>
</evidence>
<dbReference type="InterPro" id="IPR039537">
    <property type="entry name" value="Retrotran_Ty1/copia-like"/>
</dbReference>
<keyword evidence="4" id="KW-1185">Reference proteome</keyword>
<dbReference type="AlphaFoldDB" id="A0A9R1VBG7"/>
<evidence type="ECO:0000256" key="1">
    <source>
        <dbReference type="SAM" id="MobiDB-lite"/>
    </source>
</evidence>
<dbReference type="GO" id="GO:0015074">
    <property type="term" value="P:DNA integration"/>
    <property type="evidence" value="ECO:0007669"/>
    <property type="project" value="InterPro"/>
</dbReference>